<evidence type="ECO:0000313" key="1">
    <source>
        <dbReference type="EMBL" id="VDL19702.1"/>
    </source>
</evidence>
<proteinExistence type="predicted"/>
<evidence type="ECO:0000313" key="2">
    <source>
        <dbReference type="Proteomes" id="UP000274504"/>
    </source>
</evidence>
<organism evidence="3">
    <name type="scientific">Hymenolepis diminuta</name>
    <name type="common">Rat tapeworm</name>
    <dbReference type="NCBI Taxonomy" id="6216"/>
    <lineage>
        <taxon>Eukaryota</taxon>
        <taxon>Metazoa</taxon>
        <taxon>Spiralia</taxon>
        <taxon>Lophotrochozoa</taxon>
        <taxon>Platyhelminthes</taxon>
        <taxon>Cestoda</taxon>
        <taxon>Eucestoda</taxon>
        <taxon>Cyclophyllidea</taxon>
        <taxon>Hymenolepididae</taxon>
        <taxon>Hymenolepis</taxon>
    </lineage>
</organism>
<reference evidence="1 2" key="2">
    <citation type="submission" date="2018-11" db="EMBL/GenBank/DDBJ databases">
        <authorList>
            <consortium name="Pathogen Informatics"/>
        </authorList>
    </citation>
    <scope>NUCLEOTIDE SEQUENCE [LARGE SCALE GENOMIC DNA]</scope>
</reference>
<dbReference type="Proteomes" id="UP000274504">
    <property type="component" value="Unassembled WGS sequence"/>
</dbReference>
<reference evidence="3" key="1">
    <citation type="submission" date="2017-02" db="UniProtKB">
        <authorList>
            <consortium name="WormBaseParasite"/>
        </authorList>
    </citation>
    <scope>IDENTIFICATION</scope>
</reference>
<sequence>MFQRAFSALPTDVAAQAINIVDKAPEDNSYDTLKRTVISCLFGSQKKTCSQNYEQEDRTPSVTCDPLWAKSGQMKCLPVNMATCLANNVNRSNLDELPEAESFWQRARVSNNRFPLSTFFVLTTLGIA</sequence>
<dbReference type="AlphaFoldDB" id="A0A0R3SCE5"/>
<name>A0A0R3SCE5_HYMDI</name>
<dbReference type="WBParaSite" id="HDID_0000224001-mRNA-1">
    <property type="protein sequence ID" value="HDID_0000224001-mRNA-1"/>
    <property type="gene ID" value="HDID_0000224001"/>
</dbReference>
<dbReference type="OrthoDB" id="6251906at2759"/>
<gene>
    <name evidence="1" type="ORF">HDID_LOCUS2241</name>
</gene>
<accession>A0A0R3SCE5</accession>
<evidence type="ECO:0000313" key="3">
    <source>
        <dbReference type="WBParaSite" id="HDID_0000224001-mRNA-1"/>
    </source>
</evidence>
<protein>
    <submittedName>
        <fullName evidence="3">IncF plasmid conjugative transfer protein TraN</fullName>
    </submittedName>
</protein>
<dbReference type="EMBL" id="UYSG01000524">
    <property type="protein sequence ID" value="VDL19702.1"/>
    <property type="molecule type" value="Genomic_DNA"/>
</dbReference>